<dbReference type="EMBL" id="CP032550">
    <property type="protein sequence ID" value="QGU27745.1"/>
    <property type="molecule type" value="Genomic_DNA"/>
</dbReference>
<evidence type="ECO:0000313" key="4">
    <source>
        <dbReference type="Proteomes" id="UP000422989"/>
    </source>
</evidence>
<dbReference type="KEGG" id="moj:D7D94_08730"/>
<dbReference type="SUPFAM" id="SSF51658">
    <property type="entry name" value="Xylose isomerase-like"/>
    <property type="match status" value="1"/>
</dbReference>
<dbReference type="InterPro" id="IPR013022">
    <property type="entry name" value="Xyl_isomerase-like_TIM-brl"/>
</dbReference>
<dbReference type="PANTHER" id="PTHR12110:SF21">
    <property type="entry name" value="XYLOSE ISOMERASE-LIKE TIM BARREL DOMAIN-CONTAINING PROTEIN"/>
    <property type="match status" value="1"/>
</dbReference>
<dbReference type="OrthoDB" id="104997at2"/>
<keyword evidence="4" id="KW-1185">Reference proteome</keyword>
<evidence type="ECO:0000259" key="2">
    <source>
        <dbReference type="Pfam" id="PF01261"/>
    </source>
</evidence>
<sequence>MEIGLLTDSLGHLDRKDALDAAAAIGATRLEFAAGDWSTSPHLDLEELLASAPARAALEHELDGHGLALSALNASGNPLHPREGERNDALVRGTIRLAGALGVDTVVLMSGLPAGAPGDATPNWITTSWPPETTEILERQWTDVALPYWEDLARFATEQGVTKLAVEMHANQLVFSVPSLQRLRDAVGPIVGANLDPSHLFWMGADPLAAIQELSGAIHHVHAKDTRIEESVAVRSRVETLTVLPVAERSWNYVTVGRGHDVEYWARFMAALRAAGYDGTLSIEHEDHAVDPRLGVEEAAATLREAAHRASIPLR</sequence>
<dbReference type="AlphaFoldDB" id="A0A6I6DS24"/>
<feature type="domain" description="Xylose isomerase-like TIM barrel" evidence="2">
    <location>
        <begin position="19"/>
        <end position="305"/>
    </location>
</feature>
<name>A0A6I6DS24_9MICO</name>
<reference evidence="3 4" key="1">
    <citation type="submission" date="2018-09" db="EMBL/GenBank/DDBJ databases">
        <title>Whole genome sequencing of Microbacterium oryzae strain MB-10T.</title>
        <authorList>
            <person name="Das S.K."/>
        </authorList>
    </citation>
    <scope>NUCLEOTIDE SEQUENCE [LARGE SCALE GENOMIC DNA]</scope>
    <source>
        <strain evidence="3 4">MB-10</strain>
    </source>
</reference>
<keyword evidence="3" id="KW-0413">Isomerase</keyword>
<dbReference type="RefSeq" id="WP_156242247.1">
    <property type="nucleotide sequence ID" value="NZ_BAAAZL010000004.1"/>
</dbReference>
<dbReference type="Pfam" id="PF01261">
    <property type="entry name" value="AP_endonuc_2"/>
    <property type="match status" value="1"/>
</dbReference>
<dbReference type="Proteomes" id="UP000422989">
    <property type="component" value="Chromosome"/>
</dbReference>
<proteinExistence type="predicted"/>
<dbReference type="GO" id="GO:0016853">
    <property type="term" value="F:isomerase activity"/>
    <property type="evidence" value="ECO:0007669"/>
    <property type="project" value="UniProtKB-KW"/>
</dbReference>
<dbReference type="PANTHER" id="PTHR12110">
    <property type="entry name" value="HYDROXYPYRUVATE ISOMERASE"/>
    <property type="match status" value="1"/>
</dbReference>
<gene>
    <name evidence="3" type="ORF">D7D94_08730</name>
</gene>
<dbReference type="Gene3D" id="3.20.20.150">
    <property type="entry name" value="Divalent-metal-dependent TIM barrel enzymes"/>
    <property type="match status" value="1"/>
</dbReference>
<dbReference type="InterPro" id="IPR050312">
    <property type="entry name" value="IolE/XylAMocC-like"/>
</dbReference>
<dbReference type="InterPro" id="IPR036237">
    <property type="entry name" value="Xyl_isomerase-like_sf"/>
</dbReference>
<protein>
    <submittedName>
        <fullName evidence="3">Sugar phosphate isomerase/epimerase</fullName>
    </submittedName>
</protein>
<accession>A0A6I6DS24</accession>
<keyword evidence="1" id="KW-0119">Carbohydrate metabolism</keyword>
<organism evidence="3 4">
    <name type="scientific">Microbacterium oryzae</name>
    <dbReference type="NCBI Taxonomy" id="743009"/>
    <lineage>
        <taxon>Bacteria</taxon>
        <taxon>Bacillati</taxon>
        <taxon>Actinomycetota</taxon>
        <taxon>Actinomycetes</taxon>
        <taxon>Micrococcales</taxon>
        <taxon>Microbacteriaceae</taxon>
        <taxon>Microbacterium</taxon>
    </lineage>
</organism>
<evidence type="ECO:0000313" key="3">
    <source>
        <dbReference type="EMBL" id="QGU27745.1"/>
    </source>
</evidence>
<evidence type="ECO:0000256" key="1">
    <source>
        <dbReference type="ARBA" id="ARBA00023277"/>
    </source>
</evidence>